<gene>
    <name evidence="2" type="ORF">F2Q70_00003136</name>
</gene>
<proteinExistence type="predicted"/>
<accession>A0A8S9IPB1</accession>
<name>A0A8S9IPB1_BRACR</name>
<evidence type="ECO:0000256" key="1">
    <source>
        <dbReference type="SAM" id="MobiDB-lite"/>
    </source>
</evidence>
<feature type="region of interest" description="Disordered" evidence="1">
    <location>
        <begin position="133"/>
        <end position="171"/>
    </location>
</feature>
<reference evidence="2" key="1">
    <citation type="submission" date="2019-12" db="EMBL/GenBank/DDBJ databases">
        <title>Genome sequencing and annotation of Brassica cretica.</title>
        <authorList>
            <person name="Studholme D.J."/>
            <person name="Sarris P.F."/>
        </authorList>
    </citation>
    <scope>NUCLEOTIDE SEQUENCE</scope>
    <source>
        <strain evidence="2">PFS-102/07</strain>
        <tissue evidence="2">Leaf</tissue>
    </source>
</reference>
<comment type="caution">
    <text evidence="2">The sequence shown here is derived from an EMBL/GenBank/DDBJ whole genome shotgun (WGS) entry which is preliminary data.</text>
</comment>
<sequence>MTVDFNGKIDFVFTNLNTKFETLNTHVKKMEMQVVQTGDAVKRQEASTRRVRDDVMNHHVNAITEDDFWQVVKEEKLQEGDFEVESLMSIGGSQCNIDRHSEANIDRQLPAPIDPRAPITYRVQMPKIDVARFNTLRPKPKPSEYPPEPARTPSNDGEDPMEEDRVPTGES</sequence>
<dbReference type="EMBL" id="QGKY02001015">
    <property type="protein sequence ID" value="KAF2571654.1"/>
    <property type="molecule type" value="Genomic_DNA"/>
</dbReference>
<organism evidence="2">
    <name type="scientific">Brassica cretica</name>
    <name type="common">Mustard</name>
    <dbReference type="NCBI Taxonomy" id="69181"/>
    <lineage>
        <taxon>Eukaryota</taxon>
        <taxon>Viridiplantae</taxon>
        <taxon>Streptophyta</taxon>
        <taxon>Embryophyta</taxon>
        <taxon>Tracheophyta</taxon>
        <taxon>Spermatophyta</taxon>
        <taxon>Magnoliopsida</taxon>
        <taxon>eudicotyledons</taxon>
        <taxon>Gunneridae</taxon>
        <taxon>Pentapetalae</taxon>
        <taxon>rosids</taxon>
        <taxon>malvids</taxon>
        <taxon>Brassicales</taxon>
        <taxon>Brassicaceae</taxon>
        <taxon>Brassiceae</taxon>
        <taxon>Brassica</taxon>
    </lineage>
</organism>
<protein>
    <submittedName>
        <fullName evidence="2">Uncharacterized protein</fullName>
    </submittedName>
</protein>
<dbReference type="AlphaFoldDB" id="A0A8S9IPB1"/>
<evidence type="ECO:0000313" key="2">
    <source>
        <dbReference type="EMBL" id="KAF2571654.1"/>
    </source>
</evidence>